<evidence type="ECO:0000313" key="3">
    <source>
        <dbReference type="EMBL" id="MCZ0858189.1"/>
    </source>
</evidence>
<feature type="transmembrane region" description="Helical" evidence="2">
    <location>
        <begin position="500"/>
        <end position="524"/>
    </location>
</feature>
<protein>
    <recommendedName>
        <fullName evidence="5">Beta-carotene 15,15'-monooxygenase</fullName>
    </recommendedName>
</protein>
<feature type="transmembrane region" description="Helical" evidence="2">
    <location>
        <begin position="536"/>
        <end position="554"/>
    </location>
</feature>
<reference evidence="3" key="1">
    <citation type="submission" date="2022-10" db="EMBL/GenBank/DDBJ databases">
        <title>Genome sequence of Actinomyces israelii ATCC 10048.</title>
        <authorList>
            <person name="Watt R.M."/>
            <person name="Tong W.M."/>
        </authorList>
    </citation>
    <scope>NUCLEOTIDE SEQUENCE</scope>
    <source>
        <strain evidence="3">ATCC 10048</strain>
    </source>
</reference>
<dbReference type="RefSeq" id="WP_268917634.1">
    <property type="nucleotide sequence ID" value="NZ_CP124548.1"/>
</dbReference>
<keyword evidence="4" id="KW-1185">Reference proteome</keyword>
<feature type="transmembrane region" description="Helical" evidence="2">
    <location>
        <begin position="43"/>
        <end position="62"/>
    </location>
</feature>
<feature type="compositionally biased region" description="Low complexity" evidence="1">
    <location>
        <begin position="98"/>
        <end position="110"/>
    </location>
</feature>
<keyword evidence="2" id="KW-1133">Transmembrane helix</keyword>
<feature type="transmembrane region" description="Helical" evidence="2">
    <location>
        <begin position="388"/>
        <end position="407"/>
    </location>
</feature>
<accession>A0ABT4I8W2</accession>
<feature type="transmembrane region" description="Helical" evidence="2">
    <location>
        <begin position="163"/>
        <end position="181"/>
    </location>
</feature>
<dbReference type="InterPro" id="IPR046671">
    <property type="entry name" value="DUF6541"/>
</dbReference>
<feature type="compositionally biased region" description="Low complexity" evidence="1">
    <location>
        <begin position="125"/>
        <end position="138"/>
    </location>
</feature>
<keyword evidence="2" id="KW-0472">Membrane</keyword>
<evidence type="ECO:0000256" key="1">
    <source>
        <dbReference type="SAM" id="MobiDB-lite"/>
    </source>
</evidence>
<feature type="transmembrane region" description="Helical" evidence="2">
    <location>
        <begin position="438"/>
        <end position="455"/>
    </location>
</feature>
<evidence type="ECO:0000313" key="4">
    <source>
        <dbReference type="Proteomes" id="UP001072034"/>
    </source>
</evidence>
<feature type="transmembrane region" description="Helical" evidence="2">
    <location>
        <begin position="460"/>
        <end position="480"/>
    </location>
</feature>
<evidence type="ECO:0008006" key="5">
    <source>
        <dbReference type="Google" id="ProtNLM"/>
    </source>
</evidence>
<gene>
    <name evidence="3" type="ORF">OHJ16_09055</name>
</gene>
<sequence>MASWSDLLLPLFVAAVLLYLPGGLITAAARLPVRVAVAVAPPLSVAIIAGTGIIAPMVGLAWGPGPVAGVSVIAVLAALAVHHASTLLASRRGGGIPAAGPGARASSEPGKAASDEPAAPADGPSARTKAAAKESAAPAPSPGRMGAWTARCRSAASDLLGDLGLWVLSAALMTMVCVRLIKAPDAFSQTYDAVFHLNAVRWILDTGNASTLSFDMVVSNGAIYPLAWHTLVALTMRISGTTSIPLATNAVMFAVAGLVWTSGIIALTSALTAGRRAGRIASAVLASAAPAFPLLVLSWGILYPVFLATAVLPGILLTAVAAVDPRMPLSRRAVLWLMAAGGCAGMVLAHPSLLVVAILAAVIAAAARTVSMTVSARTRHDALRAVRTCVLTVVLAAGSWFLAAPSLRASRGVSYWAPHTSVSGGIGEAVTSAPDTTAIVWLLAFLVAVGFFAAWRRPSLWWVAALHAVLCGLYVMNVSQPFSELRYNLTGFWYSDPNRLISLMMVTALPLAGVGTCALADAIIPALPRATHAVRTVTGIRATLTVVAIVVLAWQGPCSAAMSHNIKSLGQTFRLTDKSLLLTTDELAVVNQLPDLLGPDDVVLADPWRGGSLAYALTGVNTLPRHMTSYSATSPALQVLEDSLDEVRLNPEICPAIKELGVDYVLDFKGRAILNHPMEPGLSGIRPGNGFEPVLKIGNATLYRITACA</sequence>
<feature type="transmembrane region" description="Helical" evidence="2">
    <location>
        <begin position="301"/>
        <end position="321"/>
    </location>
</feature>
<feature type="region of interest" description="Disordered" evidence="1">
    <location>
        <begin position="98"/>
        <end position="145"/>
    </location>
</feature>
<feature type="transmembrane region" description="Helical" evidence="2">
    <location>
        <begin position="68"/>
        <end position="89"/>
    </location>
</feature>
<name>A0ABT4I8W2_9ACTO</name>
<proteinExistence type="predicted"/>
<feature type="transmembrane region" description="Helical" evidence="2">
    <location>
        <begin position="333"/>
        <end position="349"/>
    </location>
</feature>
<dbReference type="EMBL" id="JAPTMY010000018">
    <property type="protein sequence ID" value="MCZ0858189.1"/>
    <property type="molecule type" value="Genomic_DNA"/>
</dbReference>
<keyword evidence="2" id="KW-0812">Transmembrane</keyword>
<comment type="caution">
    <text evidence="3">The sequence shown here is derived from an EMBL/GenBank/DDBJ whole genome shotgun (WGS) entry which is preliminary data.</text>
</comment>
<organism evidence="3 4">
    <name type="scientific">Actinomyces israelii</name>
    <dbReference type="NCBI Taxonomy" id="1659"/>
    <lineage>
        <taxon>Bacteria</taxon>
        <taxon>Bacillati</taxon>
        <taxon>Actinomycetota</taxon>
        <taxon>Actinomycetes</taxon>
        <taxon>Actinomycetales</taxon>
        <taxon>Actinomycetaceae</taxon>
        <taxon>Actinomyces</taxon>
    </lineage>
</organism>
<dbReference type="Proteomes" id="UP001072034">
    <property type="component" value="Unassembled WGS sequence"/>
</dbReference>
<feature type="transmembrane region" description="Helical" evidence="2">
    <location>
        <begin position="277"/>
        <end position="295"/>
    </location>
</feature>
<evidence type="ECO:0000256" key="2">
    <source>
        <dbReference type="SAM" id="Phobius"/>
    </source>
</evidence>
<dbReference type="Pfam" id="PF20176">
    <property type="entry name" value="DUF6541"/>
    <property type="match status" value="1"/>
</dbReference>
<feature type="transmembrane region" description="Helical" evidence="2">
    <location>
        <begin position="250"/>
        <end position="270"/>
    </location>
</feature>
<feature type="transmembrane region" description="Helical" evidence="2">
    <location>
        <begin position="12"/>
        <end position="31"/>
    </location>
</feature>